<dbReference type="STRING" id="946122.A0A0C2X7G3"/>
<feature type="transmembrane region" description="Helical" evidence="6">
    <location>
        <begin position="130"/>
        <end position="152"/>
    </location>
</feature>
<feature type="transmembrane region" description="Helical" evidence="6">
    <location>
        <begin position="384"/>
        <end position="408"/>
    </location>
</feature>
<evidence type="ECO:0000256" key="4">
    <source>
        <dbReference type="ARBA" id="ARBA00023136"/>
    </source>
</evidence>
<evidence type="ECO:0000256" key="3">
    <source>
        <dbReference type="ARBA" id="ARBA00022989"/>
    </source>
</evidence>
<dbReference type="PANTHER" id="PTHR11785:SF498">
    <property type="entry name" value="HIGH-AFFINITY METHIONINE PERMEASE"/>
    <property type="match status" value="1"/>
</dbReference>
<feature type="transmembrane region" description="Helical" evidence="6">
    <location>
        <begin position="533"/>
        <end position="555"/>
    </location>
</feature>
<dbReference type="InterPro" id="IPR002293">
    <property type="entry name" value="AA/rel_permease1"/>
</dbReference>
<dbReference type="InterPro" id="IPR050598">
    <property type="entry name" value="AminoAcid_Transporter"/>
</dbReference>
<dbReference type="OrthoDB" id="5982228at2759"/>
<organism evidence="7 8">
    <name type="scientific">Amanita muscaria (strain Koide BX008)</name>
    <dbReference type="NCBI Taxonomy" id="946122"/>
    <lineage>
        <taxon>Eukaryota</taxon>
        <taxon>Fungi</taxon>
        <taxon>Dikarya</taxon>
        <taxon>Basidiomycota</taxon>
        <taxon>Agaricomycotina</taxon>
        <taxon>Agaricomycetes</taxon>
        <taxon>Agaricomycetidae</taxon>
        <taxon>Agaricales</taxon>
        <taxon>Pluteineae</taxon>
        <taxon>Amanitaceae</taxon>
        <taxon>Amanita</taxon>
    </lineage>
</organism>
<evidence type="ECO:0000256" key="1">
    <source>
        <dbReference type="ARBA" id="ARBA00004141"/>
    </source>
</evidence>
<feature type="transmembrane region" description="Helical" evidence="6">
    <location>
        <begin position="502"/>
        <end position="521"/>
    </location>
</feature>
<dbReference type="Gene3D" id="1.20.1740.10">
    <property type="entry name" value="Amino acid/polyamine transporter I"/>
    <property type="match status" value="1"/>
</dbReference>
<comment type="subcellular location">
    <subcellularLocation>
        <location evidence="1">Membrane</location>
        <topology evidence="1">Multi-pass membrane protein</topology>
    </subcellularLocation>
</comment>
<dbReference type="AlphaFoldDB" id="A0A0C2X7G3"/>
<dbReference type="HOGENOM" id="CLU_013661_4_1_1"/>
<evidence type="ECO:0000256" key="6">
    <source>
        <dbReference type="SAM" id="Phobius"/>
    </source>
</evidence>
<keyword evidence="3 6" id="KW-1133">Transmembrane helix</keyword>
<keyword evidence="4 6" id="KW-0472">Membrane</keyword>
<keyword evidence="8" id="KW-1185">Reference proteome</keyword>
<protein>
    <recommendedName>
        <fullName evidence="9">High affinity methionine permease</fullName>
    </recommendedName>
</protein>
<feature type="compositionally biased region" description="Low complexity" evidence="5">
    <location>
        <begin position="11"/>
        <end position="22"/>
    </location>
</feature>
<dbReference type="Proteomes" id="UP000054549">
    <property type="component" value="Unassembled WGS sequence"/>
</dbReference>
<evidence type="ECO:0000313" key="7">
    <source>
        <dbReference type="EMBL" id="KIL64688.1"/>
    </source>
</evidence>
<gene>
    <name evidence="7" type="ORF">M378DRAFT_105722</name>
</gene>
<dbReference type="Pfam" id="PF13520">
    <property type="entry name" value="AA_permease_2"/>
    <property type="match status" value="1"/>
</dbReference>
<feature type="transmembrane region" description="Helical" evidence="6">
    <location>
        <begin position="251"/>
        <end position="274"/>
    </location>
</feature>
<dbReference type="PANTHER" id="PTHR11785">
    <property type="entry name" value="AMINO ACID TRANSPORTER"/>
    <property type="match status" value="1"/>
</dbReference>
<evidence type="ECO:0008006" key="9">
    <source>
        <dbReference type="Google" id="ProtNLM"/>
    </source>
</evidence>
<evidence type="ECO:0000256" key="2">
    <source>
        <dbReference type="ARBA" id="ARBA00022692"/>
    </source>
</evidence>
<feature type="transmembrane region" description="Helical" evidence="6">
    <location>
        <begin position="98"/>
        <end position="118"/>
    </location>
</feature>
<feature type="region of interest" description="Disordered" evidence="5">
    <location>
        <begin position="1"/>
        <end position="85"/>
    </location>
</feature>
<evidence type="ECO:0000313" key="8">
    <source>
        <dbReference type="Proteomes" id="UP000054549"/>
    </source>
</evidence>
<feature type="transmembrane region" description="Helical" evidence="6">
    <location>
        <begin position="429"/>
        <end position="449"/>
    </location>
</feature>
<dbReference type="GO" id="GO:0016020">
    <property type="term" value="C:membrane"/>
    <property type="evidence" value="ECO:0007669"/>
    <property type="project" value="UniProtKB-SubCell"/>
</dbReference>
<accession>A0A0C2X7G3</accession>
<sequence length="596" mass="64806">MATPSQGDTKSPASAGLPSSGPTISHERSQLHTSQGPPGYGTVGTSSSVRISVSAGEGSHLTNRSTGSSIAPTPLDKGSDDGKHGETFDDVPEVFRRLGLFSAINLIFNYVIGVGIYVSPGLILKGVGSVGVSLIMWVIGVVIAAAGTAVYIELGTGLPKSGGDKNYLEYLFQNPAYLMTCIFAAYSTIAKTSTANSVVFGEYVLHALGVQPTPENIRTVAHICLSIVTFIHGTNVKWGILLQDILGAFKIVVLVAISVCGILSLAGVRGFQVLDGYEKPHNFEWKYLWEGTVFDMKAYSTAIYTVLWSFIGYQNANYALSEIKNPIKTLKHASIVGVSIVSVIYIFVNIAFFAVVAKSDILDNSKVIVSLFFRNLFGQTAERFLSFLVALSILGSVFAGQFTQGRVVQELGREGILPFSHIFSSNRPFGAPLAGLFAQYITSSALLYVNPPGDGFLFIVSLGSYCIFVINLFVSMGLLFVRIKTPGEFNLFQWNPPFRAPISIVLVYVLANVLLILTPFIPPGNGSPTYDHLPYWSHAVVAFGISLVGIAYWYWFAVWHPTKKGYILQREIVTPQHIHDLKRFTFVKIPVLKDLD</sequence>
<proteinExistence type="predicted"/>
<feature type="compositionally biased region" description="Polar residues" evidence="5">
    <location>
        <begin position="60"/>
        <end position="71"/>
    </location>
</feature>
<evidence type="ECO:0000256" key="5">
    <source>
        <dbReference type="SAM" id="MobiDB-lite"/>
    </source>
</evidence>
<feature type="transmembrane region" description="Helical" evidence="6">
    <location>
        <begin position="294"/>
        <end position="313"/>
    </location>
</feature>
<dbReference type="EMBL" id="KN818247">
    <property type="protein sequence ID" value="KIL64688.1"/>
    <property type="molecule type" value="Genomic_DNA"/>
</dbReference>
<dbReference type="InParanoid" id="A0A0C2X7G3"/>
<keyword evidence="2 6" id="KW-0812">Transmembrane</keyword>
<dbReference type="GO" id="GO:0015179">
    <property type="term" value="F:L-amino acid transmembrane transporter activity"/>
    <property type="evidence" value="ECO:0007669"/>
    <property type="project" value="TreeGrafter"/>
</dbReference>
<feature type="transmembrane region" description="Helical" evidence="6">
    <location>
        <begin position="334"/>
        <end position="357"/>
    </location>
</feature>
<name>A0A0C2X7G3_AMAMK</name>
<feature type="transmembrane region" description="Helical" evidence="6">
    <location>
        <begin position="455"/>
        <end position="481"/>
    </location>
</feature>
<reference evidence="7 8" key="1">
    <citation type="submission" date="2014-04" db="EMBL/GenBank/DDBJ databases">
        <title>Evolutionary Origins and Diversification of the Mycorrhizal Mutualists.</title>
        <authorList>
            <consortium name="DOE Joint Genome Institute"/>
            <consortium name="Mycorrhizal Genomics Consortium"/>
            <person name="Kohler A."/>
            <person name="Kuo A."/>
            <person name="Nagy L.G."/>
            <person name="Floudas D."/>
            <person name="Copeland A."/>
            <person name="Barry K.W."/>
            <person name="Cichocki N."/>
            <person name="Veneault-Fourrey C."/>
            <person name="LaButti K."/>
            <person name="Lindquist E.A."/>
            <person name="Lipzen A."/>
            <person name="Lundell T."/>
            <person name="Morin E."/>
            <person name="Murat C."/>
            <person name="Riley R."/>
            <person name="Ohm R."/>
            <person name="Sun H."/>
            <person name="Tunlid A."/>
            <person name="Henrissat B."/>
            <person name="Grigoriev I.V."/>
            <person name="Hibbett D.S."/>
            <person name="Martin F."/>
        </authorList>
    </citation>
    <scope>NUCLEOTIDE SEQUENCE [LARGE SCALE GENOMIC DNA]</scope>
    <source>
        <strain evidence="7 8">Koide BX008</strain>
    </source>
</reference>